<comment type="caution">
    <text evidence="1">The sequence shown here is derived from an EMBL/GenBank/DDBJ whole genome shotgun (WGS) entry which is preliminary data.</text>
</comment>
<name>A0ABR2FBB5_9ROSI</name>
<protein>
    <submittedName>
        <fullName evidence="1">Uncharacterized protein</fullName>
    </submittedName>
</protein>
<sequence length="76" mass="8441">MYHIASTVTVWTQQSASGLGSLRTSALAFSSHNATVSFFFSPFNEFRTISKARSAFSIPPFRAMTILNETSSMHLY</sequence>
<organism evidence="1 2">
    <name type="scientific">Hibiscus sabdariffa</name>
    <name type="common">roselle</name>
    <dbReference type="NCBI Taxonomy" id="183260"/>
    <lineage>
        <taxon>Eukaryota</taxon>
        <taxon>Viridiplantae</taxon>
        <taxon>Streptophyta</taxon>
        <taxon>Embryophyta</taxon>
        <taxon>Tracheophyta</taxon>
        <taxon>Spermatophyta</taxon>
        <taxon>Magnoliopsida</taxon>
        <taxon>eudicotyledons</taxon>
        <taxon>Gunneridae</taxon>
        <taxon>Pentapetalae</taxon>
        <taxon>rosids</taxon>
        <taxon>malvids</taxon>
        <taxon>Malvales</taxon>
        <taxon>Malvaceae</taxon>
        <taxon>Malvoideae</taxon>
        <taxon>Hibiscus</taxon>
    </lineage>
</organism>
<accession>A0ABR2FBB5</accession>
<dbReference type="Proteomes" id="UP001472677">
    <property type="component" value="Unassembled WGS sequence"/>
</dbReference>
<proteinExistence type="predicted"/>
<evidence type="ECO:0000313" key="2">
    <source>
        <dbReference type="Proteomes" id="UP001472677"/>
    </source>
</evidence>
<dbReference type="EMBL" id="JBBPBM010000007">
    <property type="protein sequence ID" value="KAK8575590.1"/>
    <property type="molecule type" value="Genomic_DNA"/>
</dbReference>
<evidence type="ECO:0000313" key="1">
    <source>
        <dbReference type="EMBL" id="KAK8575590.1"/>
    </source>
</evidence>
<gene>
    <name evidence="1" type="ORF">V6N12_063261</name>
</gene>
<keyword evidence="2" id="KW-1185">Reference proteome</keyword>
<reference evidence="1 2" key="1">
    <citation type="journal article" date="2024" name="G3 (Bethesda)">
        <title>Genome assembly of Hibiscus sabdariffa L. provides insights into metabolisms of medicinal natural products.</title>
        <authorList>
            <person name="Kim T."/>
        </authorList>
    </citation>
    <scope>NUCLEOTIDE SEQUENCE [LARGE SCALE GENOMIC DNA]</scope>
    <source>
        <strain evidence="1">TK-2024</strain>
        <tissue evidence="1">Old leaves</tissue>
    </source>
</reference>